<evidence type="ECO:0000256" key="6">
    <source>
        <dbReference type="ARBA" id="ARBA00022598"/>
    </source>
</evidence>
<dbReference type="InterPro" id="IPR002300">
    <property type="entry name" value="aa-tRNA-synth_Ia"/>
</dbReference>
<dbReference type="GO" id="GO:0004822">
    <property type="term" value="F:isoleucine-tRNA ligase activity"/>
    <property type="evidence" value="ECO:0007669"/>
    <property type="project" value="UniProtKB-UniRule"/>
</dbReference>
<evidence type="ECO:0000256" key="9">
    <source>
        <dbReference type="ARBA" id="ARBA00022833"/>
    </source>
</evidence>
<sequence>MSTKFTEYKGLDLPAVASEVLDFWKKENIFEKSVTTREGAEPFVFFEGPPSANGLPGIHHVMARAIKDIFCRYKTQKGFQVKRKAGWDTHGLPVELGTEKELGITKEDIGKTISIEEYNEACKKTVMRYTDVWNDLTEKMGYWVDMEDPYVTYKPKYMESVWWLLKQIYDKGLLYKGYTIQPYSPKAGTGLSSHEVNQPGAYRDVTDTTIVAQFKTLPETLPSFLQGFGDIHILAWTTTPWTLPSNTALTVGPKIDYVLVKTFNQYTFEPINVILAKNLVGKQFGKGYFLSEDDADFDNVKNGDKKLPYKILAEAKGADLVEIRYEQLLPYVLPYENAENAFRVIAGDFVTTEDGTGIVHTAPTFGADDAKVAKEAKPEVPPMLVLDENGTPVPLVDLQGRFTSHVGDLAGKYVKNEYYDAGQAPEKSVDVEIAIRLKEENKAFKVEKYVHSYPHSWRTDEPLLYYPLDSWFIKVTDVKDRMFDLNETINWKPKSTGEGRFGNWLKNANDWNLSRSRYWGIPLPIWRTEDKTEEVIIGSVEELYNAIEKSIEAGFQKENPFKGFEIGNMSESNYDLIDLHKNVVDGLTLVSASGKPMKRESDLIDVWFDSGAMPYAQWHYPFENKEKIDGNKDFPANFIAEGVDQTRGWFYTLHAIGTLVFDKIAYKNVVSNGLVLDKNGIKMSKSKGNTIDPFKTIAENGPDATRWYMIMNANPWDNLKFDLEGIAEVKRKFFGTLYNTYSFFSLYANIDGFKYEEAEIPLNERPEIDQWIISELHSLIKFVDECYEDYEPTKATRAISDFVQENLSNWYVRLCRRRFWKGEYAKDKIAAYQTLYTCLLTISKLSAPVAPFFMDKLYRDLTTSTGTEDFASVHLAEFPKFVENFVNKTLESKMQKAQTISSLVLSLRKKEMIKVRQPLQKVMIPVLDENQRAEIEAISDLVKAEVNVKEIELLDDASGILVKQIKPNFKALGPRFGKDMGLISKEIQGFSADQINQLDKQGTLDIVIAGNSVTLSLEDVEITSQDIEGWLVANSNGITVALDITLTEELKNEGIARELVNRIQNIRKDSGFEVTDKIKVQIKRNGILEDAVSKNEDYIKSETLTDELVFADTLENGTEIEFDDIRTIILISK</sequence>
<dbReference type="Proteomes" id="UP000184112">
    <property type="component" value="Unassembled WGS sequence"/>
</dbReference>
<keyword evidence="6 15" id="KW-0436">Ligase</keyword>
<protein>
    <recommendedName>
        <fullName evidence="15">Isoleucine--tRNA ligase</fullName>
        <ecNumber evidence="15">6.1.1.5</ecNumber>
    </recommendedName>
    <alternativeName>
        <fullName evidence="15">Isoleucyl-tRNA synthetase</fullName>
        <shortName evidence="15">IleRS</shortName>
    </alternativeName>
</protein>
<feature type="domain" description="Methionyl/Valyl/Leucyl/Isoleucyl-tRNA synthetase anticodon-binding" evidence="17">
    <location>
        <begin position="769"/>
        <end position="921"/>
    </location>
</feature>
<dbReference type="Pfam" id="PF19302">
    <property type="entry name" value="DUF5915"/>
    <property type="match status" value="1"/>
</dbReference>
<evidence type="ECO:0000313" key="19">
    <source>
        <dbReference type="Proteomes" id="UP000184112"/>
    </source>
</evidence>
<evidence type="ECO:0000313" key="18">
    <source>
        <dbReference type="EMBL" id="SHH33068.1"/>
    </source>
</evidence>
<evidence type="ECO:0000256" key="4">
    <source>
        <dbReference type="ARBA" id="ARBA00011245"/>
    </source>
</evidence>
<dbReference type="PRINTS" id="PR00984">
    <property type="entry name" value="TRNASYNTHILE"/>
</dbReference>
<keyword evidence="12 15" id="KW-0030">Aminoacyl-tRNA synthetase</keyword>
<evidence type="ECO:0000259" key="17">
    <source>
        <dbReference type="Pfam" id="PF08264"/>
    </source>
</evidence>
<comment type="subcellular location">
    <subcellularLocation>
        <location evidence="2 15">Cytoplasm</location>
    </subcellularLocation>
</comment>
<dbReference type="GO" id="GO:0008270">
    <property type="term" value="F:zinc ion binding"/>
    <property type="evidence" value="ECO:0007669"/>
    <property type="project" value="UniProtKB-UniRule"/>
</dbReference>
<evidence type="ECO:0000256" key="3">
    <source>
        <dbReference type="ARBA" id="ARBA00007078"/>
    </source>
</evidence>
<dbReference type="EMBL" id="FQWH01000009">
    <property type="protein sequence ID" value="SHH33068.1"/>
    <property type="molecule type" value="Genomic_DNA"/>
</dbReference>
<dbReference type="PANTHER" id="PTHR42780:SF1">
    <property type="entry name" value="ISOLEUCINE--TRNA LIGASE, CYTOPLASMIC"/>
    <property type="match status" value="1"/>
</dbReference>
<evidence type="ECO:0000256" key="10">
    <source>
        <dbReference type="ARBA" id="ARBA00022840"/>
    </source>
</evidence>
<dbReference type="Pfam" id="PF08264">
    <property type="entry name" value="Anticodon_1"/>
    <property type="match status" value="1"/>
</dbReference>
<comment type="subunit">
    <text evidence="4 15">Monomer.</text>
</comment>
<dbReference type="PANTHER" id="PTHR42780">
    <property type="entry name" value="SOLEUCYL-TRNA SYNTHETASE"/>
    <property type="match status" value="1"/>
</dbReference>
<dbReference type="NCBIfam" id="TIGR00392">
    <property type="entry name" value="ileS"/>
    <property type="match status" value="1"/>
</dbReference>
<feature type="binding site" evidence="15">
    <location>
        <position position="685"/>
    </location>
    <ligand>
        <name>ATP</name>
        <dbReference type="ChEBI" id="CHEBI:30616"/>
    </ligand>
</feature>
<dbReference type="InterPro" id="IPR009008">
    <property type="entry name" value="Val/Leu/Ile-tRNA-synth_edit"/>
</dbReference>
<keyword evidence="9 15" id="KW-0862">Zinc</keyword>
<organism evidence="18 19">
    <name type="scientific">Flavobacterium johnsoniae</name>
    <name type="common">Cytophaga johnsonae</name>
    <dbReference type="NCBI Taxonomy" id="986"/>
    <lineage>
        <taxon>Bacteria</taxon>
        <taxon>Pseudomonadati</taxon>
        <taxon>Bacteroidota</taxon>
        <taxon>Flavobacteriia</taxon>
        <taxon>Flavobacteriales</taxon>
        <taxon>Flavobacteriaceae</taxon>
        <taxon>Flavobacterium</taxon>
    </lineage>
</organism>
<dbReference type="InterPro" id="IPR013155">
    <property type="entry name" value="M/V/L/I-tRNA-synth_anticd-bd"/>
</dbReference>
<feature type="short sequence motif" description="'HIGH' region" evidence="15">
    <location>
        <begin position="50"/>
        <end position="60"/>
    </location>
</feature>
<evidence type="ECO:0000256" key="11">
    <source>
        <dbReference type="ARBA" id="ARBA00022917"/>
    </source>
</evidence>
<comment type="domain">
    <text evidence="15">IleRS has two distinct active sites: one for aminoacylation and one for editing. The misactivated valine is translocated from the active site to the editing site, which sterically excludes the correctly activated isoleucine. The single editing site contains two valyl binding pockets, one specific for each substrate (Val-AMP or Val-tRNA(Ile)).</text>
</comment>
<dbReference type="EC" id="6.1.1.5" evidence="15"/>
<evidence type="ECO:0000256" key="1">
    <source>
        <dbReference type="ARBA" id="ARBA00001947"/>
    </source>
</evidence>
<evidence type="ECO:0000256" key="7">
    <source>
        <dbReference type="ARBA" id="ARBA00022723"/>
    </source>
</evidence>
<dbReference type="GO" id="GO:0002161">
    <property type="term" value="F:aminoacyl-tRNA deacylase activity"/>
    <property type="evidence" value="ECO:0007669"/>
    <property type="project" value="InterPro"/>
</dbReference>
<keyword evidence="11 15" id="KW-0648">Protein biosynthesis</keyword>
<dbReference type="InterPro" id="IPR014729">
    <property type="entry name" value="Rossmann-like_a/b/a_fold"/>
</dbReference>
<dbReference type="Pfam" id="PF00133">
    <property type="entry name" value="tRNA-synt_1"/>
    <property type="match status" value="1"/>
</dbReference>
<evidence type="ECO:0000256" key="12">
    <source>
        <dbReference type="ARBA" id="ARBA00023146"/>
    </source>
</evidence>
<evidence type="ECO:0000256" key="8">
    <source>
        <dbReference type="ARBA" id="ARBA00022741"/>
    </source>
</evidence>
<evidence type="ECO:0000256" key="13">
    <source>
        <dbReference type="ARBA" id="ARBA00025217"/>
    </source>
</evidence>
<dbReference type="Gene3D" id="3.40.50.620">
    <property type="entry name" value="HUPs"/>
    <property type="match status" value="2"/>
</dbReference>
<name>A0A1M5S454_FLAJO</name>
<dbReference type="SUPFAM" id="SSF52374">
    <property type="entry name" value="Nucleotidylyl transferase"/>
    <property type="match status" value="1"/>
</dbReference>
<keyword evidence="5 15" id="KW-0963">Cytoplasm</keyword>
<evidence type="ECO:0000256" key="15">
    <source>
        <dbReference type="HAMAP-Rule" id="MF_02003"/>
    </source>
</evidence>
<evidence type="ECO:0000256" key="5">
    <source>
        <dbReference type="ARBA" id="ARBA00022490"/>
    </source>
</evidence>
<comment type="function">
    <text evidence="13 15">Catalyzes the attachment of isoleucine to tRNA(Ile). As IleRS can inadvertently accommodate and process structurally similar amino acids such as valine, to avoid such errors it has two additional distinct tRNA(Ile)-dependent editing activities. One activity is designated as 'pretransfer' editing and involves the hydrolysis of activated Val-AMP. The other activity is designated 'posttransfer' editing and involves deacylation of mischarged Val-tRNA(Ile).</text>
</comment>
<evidence type="ECO:0000259" key="16">
    <source>
        <dbReference type="Pfam" id="PF00133"/>
    </source>
</evidence>
<dbReference type="InterPro" id="IPR033709">
    <property type="entry name" value="Anticodon_Ile_ABEc"/>
</dbReference>
<comment type="similarity">
    <text evidence="3 15">Belongs to the class-I aminoacyl-tRNA synthetase family. IleS type 2 subfamily.</text>
</comment>
<keyword evidence="10 15" id="KW-0067">ATP-binding</keyword>
<dbReference type="InterPro" id="IPR002301">
    <property type="entry name" value="Ile-tRNA-ligase"/>
</dbReference>
<dbReference type="GO" id="GO:0005524">
    <property type="term" value="F:ATP binding"/>
    <property type="evidence" value="ECO:0007669"/>
    <property type="project" value="UniProtKB-UniRule"/>
</dbReference>
<dbReference type="CDD" id="cd00818">
    <property type="entry name" value="IleRS_core"/>
    <property type="match status" value="1"/>
</dbReference>
<dbReference type="AlphaFoldDB" id="A0A1M5S454"/>
<evidence type="ECO:0000256" key="2">
    <source>
        <dbReference type="ARBA" id="ARBA00004496"/>
    </source>
</evidence>
<dbReference type="GO" id="GO:0006428">
    <property type="term" value="P:isoleucyl-tRNA aminoacylation"/>
    <property type="evidence" value="ECO:0007669"/>
    <property type="project" value="UniProtKB-UniRule"/>
</dbReference>
<dbReference type="InterPro" id="IPR009080">
    <property type="entry name" value="tRNAsynth_Ia_anticodon-bd"/>
</dbReference>
<dbReference type="Gene3D" id="1.10.730.10">
    <property type="entry name" value="Isoleucyl-tRNA Synthetase, Domain 1"/>
    <property type="match status" value="1"/>
</dbReference>
<comment type="catalytic activity">
    <reaction evidence="14 15">
        <text>tRNA(Ile) + L-isoleucine + ATP = L-isoleucyl-tRNA(Ile) + AMP + diphosphate</text>
        <dbReference type="Rhea" id="RHEA:11060"/>
        <dbReference type="Rhea" id="RHEA-COMP:9666"/>
        <dbReference type="Rhea" id="RHEA-COMP:9695"/>
        <dbReference type="ChEBI" id="CHEBI:30616"/>
        <dbReference type="ChEBI" id="CHEBI:33019"/>
        <dbReference type="ChEBI" id="CHEBI:58045"/>
        <dbReference type="ChEBI" id="CHEBI:78442"/>
        <dbReference type="ChEBI" id="CHEBI:78528"/>
        <dbReference type="ChEBI" id="CHEBI:456215"/>
        <dbReference type="EC" id="6.1.1.5"/>
    </reaction>
</comment>
<keyword evidence="7 15" id="KW-0479">Metal-binding</keyword>
<feature type="domain" description="Aminoacyl-tRNA synthetase class Ia" evidence="16">
    <location>
        <begin position="20"/>
        <end position="720"/>
    </location>
</feature>
<reference evidence="18 19" key="1">
    <citation type="submission" date="2016-11" db="EMBL/GenBank/DDBJ databases">
        <authorList>
            <person name="Jaros S."/>
            <person name="Januszkiewicz K."/>
            <person name="Wedrychowicz H."/>
        </authorList>
    </citation>
    <scope>NUCLEOTIDE SEQUENCE [LARGE SCALE GENOMIC DNA]</scope>
    <source>
        <strain evidence="18 19">DSM 6792</strain>
    </source>
</reference>
<dbReference type="GO" id="GO:0000049">
    <property type="term" value="F:tRNA binding"/>
    <property type="evidence" value="ECO:0007669"/>
    <property type="project" value="InterPro"/>
</dbReference>
<keyword evidence="8 15" id="KW-0547">Nucleotide-binding</keyword>
<dbReference type="FunFam" id="3.40.50.620:FF:000063">
    <property type="entry name" value="Isoleucine--tRNA ligase"/>
    <property type="match status" value="1"/>
</dbReference>
<accession>A0A1M5S454</accession>
<gene>
    <name evidence="15" type="primary">ileS</name>
    <name evidence="18" type="ORF">SAMN05444388_109110</name>
</gene>
<dbReference type="HAMAP" id="MF_02003">
    <property type="entry name" value="Ile_tRNA_synth_type2"/>
    <property type="match status" value="1"/>
</dbReference>
<feature type="short sequence motif" description="'KMSKS' region" evidence="15">
    <location>
        <begin position="682"/>
        <end position="686"/>
    </location>
</feature>
<dbReference type="CDD" id="cd07961">
    <property type="entry name" value="Anticodon_Ia_Ile_ABEc"/>
    <property type="match status" value="1"/>
</dbReference>
<dbReference type="GO" id="GO:0005737">
    <property type="term" value="C:cytoplasm"/>
    <property type="evidence" value="ECO:0007669"/>
    <property type="project" value="UniProtKB-SubCell"/>
</dbReference>
<dbReference type="RefSeq" id="WP_073410367.1">
    <property type="nucleotide sequence ID" value="NZ_FQWH01000009.1"/>
</dbReference>
<dbReference type="SUPFAM" id="SSF47323">
    <property type="entry name" value="Anticodon-binding domain of a subclass of class I aminoacyl-tRNA synthetases"/>
    <property type="match status" value="2"/>
</dbReference>
<dbReference type="InterPro" id="IPR023586">
    <property type="entry name" value="Ile-tRNA-ligase_type2"/>
</dbReference>
<comment type="cofactor">
    <cofactor evidence="1 15">
        <name>Zn(2+)</name>
        <dbReference type="ChEBI" id="CHEBI:29105"/>
    </cofactor>
</comment>
<proteinExistence type="inferred from homology"/>
<evidence type="ECO:0000256" key="14">
    <source>
        <dbReference type="ARBA" id="ARBA00048359"/>
    </source>
</evidence>
<dbReference type="SUPFAM" id="SSF50677">
    <property type="entry name" value="ValRS/IleRS/LeuRS editing domain"/>
    <property type="match status" value="1"/>
</dbReference>